<protein>
    <submittedName>
        <fullName evidence="2">Uncharacterized protein</fullName>
    </submittedName>
</protein>
<name>A0AAD4CVX4_ASPNN</name>
<evidence type="ECO:0000313" key="3">
    <source>
        <dbReference type="Proteomes" id="UP001194746"/>
    </source>
</evidence>
<sequence>MGHHCTICRRTITTNCMRRGHLTECPQCLQVWVPLREKECPYCLNAREKAEQRLQKGDQKADQKGDQKKKQLSCK</sequence>
<evidence type="ECO:0000313" key="2">
    <source>
        <dbReference type="EMBL" id="KAF9892697.1"/>
    </source>
</evidence>
<gene>
    <name evidence="2" type="ORF">FE257_001099</name>
</gene>
<feature type="region of interest" description="Disordered" evidence="1">
    <location>
        <begin position="53"/>
        <end position="75"/>
    </location>
</feature>
<keyword evidence="3" id="KW-1185">Reference proteome</keyword>
<reference evidence="2" key="1">
    <citation type="journal article" date="2019" name="Beilstein J. Org. Chem.">
        <title>Nanangenines: drimane sesquiterpenoids as the dominant metabolite cohort of a novel Australian fungus, Aspergillus nanangensis.</title>
        <authorList>
            <person name="Lacey H.J."/>
            <person name="Gilchrist C.L.M."/>
            <person name="Crombie A."/>
            <person name="Kalaitzis J.A."/>
            <person name="Vuong D."/>
            <person name="Rutledge P.J."/>
            <person name="Turner P."/>
            <person name="Pitt J.I."/>
            <person name="Lacey E."/>
            <person name="Chooi Y.H."/>
            <person name="Piggott A.M."/>
        </authorList>
    </citation>
    <scope>NUCLEOTIDE SEQUENCE</scope>
    <source>
        <strain evidence="2">MST-FP2251</strain>
    </source>
</reference>
<organism evidence="2 3">
    <name type="scientific">Aspergillus nanangensis</name>
    <dbReference type="NCBI Taxonomy" id="2582783"/>
    <lineage>
        <taxon>Eukaryota</taxon>
        <taxon>Fungi</taxon>
        <taxon>Dikarya</taxon>
        <taxon>Ascomycota</taxon>
        <taxon>Pezizomycotina</taxon>
        <taxon>Eurotiomycetes</taxon>
        <taxon>Eurotiomycetidae</taxon>
        <taxon>Eurotiales</taxon>
        <taxon>Aspergillaceae</taxon>
        <taxon>Aspergillus</taxon>
        <taxon>Aspergillus subgen. Circumdati</taxon>
    </lineage>
</organism>
<accession>A0AAD4CVX4</accession>
<evidence type="ECO:0000256" key="1">
    <source>
        <dbReference type="SAM" id="MobiDB-lite"/>
    </source>
</evidence>
<feature type="compositionally biased region" description="Basic and acidic residues" evidence="1">
    <location>
        <begin position="53"/>
        <end position="69"/>
    </location>
</feature>
<proteinExistence type="predicted"/>
<dbReference type="Proteomes" id="UP001194746">
    <property type="component" value="Unassembled WGS sequence"/>
</dbReference>
<dbReference type="EMBL" id="VCAU01000011">
    <property type="protein sequence ID" value="KAF9892697.1"/>
    <property type="molecule type" value="Genomic_DNA"/>
</dbReference>
<reference evidence="2" key="2">
    <citation type="submission" date="2020-02" db="EMBL/GenBank/DDBJ databases">
        <authorList>
            <person name="Gilchrist C.L.M."/>
            <person name="Chooi Y.-H."/>
        </authorList>
    </citation>
    <scope>NUCLEOTIDE SEQUENCE</scope>
    <source>
        <strain evidence="2">MST-FP2251</strain>
    </source>
</reference>
<comment type="caution">
    <text evidence="2">The sequence shown here is derived from an EMBL/GenBank/DDBJ whole genome shotgun (WGS) entry which is preliminary data.</text>
</comment>
<dbReference type="AlphaFoldDB" id="A0AAD4CVX4"/>